<gene>
    <name evidence="1" type="ORF">HPB50_019977</name>
</gene>
<dbReference type="Proteomes" id="UP000821845">
    <property type="component" value="Chromosome 3"/>
</dbReference>
<reference evidence="1" key="1">
    <citation type="submission" date="2020-05" db="EMBL/GenBank/DDBJ databases">
        <title>Large-scale comparative analyses of tick genomes elucidate their genetic diversity and vector capacities.</title>
        <authorList>
            <person name="Jia N."/>
            <person name="Wang J."/>
            <person name="Shi W."/>
            <person name="Du L."/>
            <person name="Sun Y."/>
            <person name="Zhan W."/>
            <person name="Jiang J."/>
            <person name="Wang Q."/>
            <person name="Zhang B."/>
            <person name="Ji P."/>
            <person name="Sakyi L.B."/>
            <person name="Cui X."/>
            <person name="Yuan T."/>
            <person name="Jiang B."/>
            <person name="Yang W."/>
            <person name="Lam T.T.-Y."/>
            <person name="Chang Q."/>
            <person name="Ding S."/>
            <person name="Wang X."/>
            <person name="Zhu J."/>
            <person name="Ruan X."/>
            <person name="Zhao L."/>
            <person name="Wei J."/>
            <person name="Que T."/>
            <person name="Du C."/>
            <person name="Cheng J."/>
            <person name="Dai P."/>
            <person name="Han X."/>
            <person name="Huang E."/>
            <person name="Gao Y."/>
            <person name="Liu J."/>
            <person name="Shao H."/>
            <person name="Ye R."/>
            <person name="Li L."/>
            <person name="Wei W."/>
            <person name="Wang X."/>
            <person name="Wang C."/>
            <person name="Yang T."/>
            <person name="Huo Q."/>
            <person name="Li W."/>
            <person name="Guo W."/>
            <person name="Chen H."/>
            <person name="Zhou L."/>
            <person name="Ni X."/>
            <person name="Tian J."/>
            <person name="Zhou Y."/>
            <person name="Sheng Y."/>
            <person name="Liu T."/>
            <person name="Pan Y."/>
            <person name="Xia L."/>
            <person name="Li J."/>
            <person name="Zhao F."/>
            <person name="Cao W."/>
        </authorList>
    </citation>
    <scope>NUCLEOTIDE SEQUENCE</scope>
    <source>
        <strain evidence="1">Hyas-2018</strain>
    </source>
</reference>
<evidence type="ECO:0000313" key="2">
    <source>
        <dbReference type="Proteomes" id="UP000821845"/>
    </source>
</evidence>
<organism evidence="1 2">
    <name type="scientific">Hyalomma asiaticum</name>
    <name type="common">Tick</name>
    <dbReference type="NCBI Taxonomy" id="266040"/>
    <lineage>
        <taxon>Eukaryota</taxon>
        <taxon>Metazoa</taxon>
        <taxon>Ecdysozoa</taxon>
        <taxon>Arthropoda</taxon>
        <taxon>Chelicerata</taxon>
        <taxon>Arachnida</taxon>
        <taxon>Acari</taxon>
        <taxon>Parasitiformes</taxon>
        <taxon>Ixodida</taxon>
        <taxon>Ixodoidea</taxon>
        <taxon>Ixodidae</taxon>
        <taxon>Hyalomminae</taxon>
        <taxon>Hyalomma</taxon>
    </lineage>
</organism>
<name>A0ACB7SVD1_HYAAI</name>
<sequence>MPGRCRAAVISIDKEIGRLLQARLPRPGCVALERREESHDDHRRCTVLTSESHVMPPVTAMWCAALALLLCAAAASGLESPSGSGAATSSSSGHCPSACTCKWKGGKHTAECVSQGLFSVPVGLPPGLQVIHLERNNFHSLPGRTFQERGLVNLQRVFLSQCRLGRVARDAFQQLTNLVELDLSWNLLTGVPSAALRGVPHLRRLQLSGNPIAQLENASFVGLQHLTYLHLSRCQLRSIEPGALDGLPALEFLLLDYNRLTTLPAQAVSPLPRLSTLHLQGNPWQCDCRLSSLRRWMRTRNIPLGEPPRCAGPPRLESASWDELSLEQFACPPQVHADSLVSVQEGRNATLVCRVRADPPAVLRWEAADWGAGAWNSTNGVSGPDLDSTRFQVQREQSGPFQLSWLSVAHAGPYDAGVYICVAENRAGLRAANTTLAVVQAPPVTSGLSRTHKVVIVLASFLALVILALILCFVVARQRALAASRAKFPGMLKQLARKADLVEVATPSDTKAAQLAAMQQQSPQDGSAQSPGDRTTPDLVHGKSGAGLDYSRQPNGYGPVGNGYVNPADPCYGQFALRDRYLEEPPEPPHRHGLYSPPEPSAAAAQWRVVEPTASSWKRNPVAPPPVAACVAVGGDTRYSPDEGYGEGNYEGTEV</sequence>
<evidence type="ECO:0000313" key="1">
    <source>
        <dbReference type="EMBL" id="KAH6936609.1"/>
    </source>
</evidence>
<comment type="caution">
    <text evidence="1">The sequence shown here is derived from an EMBL/GenBank/DDBJ whole genome shotgun (WGS) entry which is preliminary data.</text>
</comment>
<proteinExistence type="predicted"/>
<protein>
    <submittedName>
        <fullName evidence="1">Uncharacterized protein</fullName>
    </submittedName>
</protein>
<dbReference type="EMBL" id="CM023483">
    <property type="protein sequence ID" value="KAH6936609.1"/>
    <property type="molecule type" value="Genomic_DNA"/>
</dbReference>
<accession>A0ACB7SVD1</accession>
<keyword evidence="2" id="KW-1185">Reference proteome</keyword>